<sequence length="58" mass="6860">MISLATWLFKKLGYYAQQRQFGKESSQANDAWLQWACWDSSERLIKEKLGPNVLLPWK</sequence>
<protein>
    <submittedName>
        <fullName evidence="1">Uncharacterized protein</fullName>
    </submittedName>
</protein>
<keyword evidence="2" id="KW-1185">Reference proteome</keyword>
<evidence type="ECO:0000313" key="2">
    <source>
        <dbReference type="Proteomes" id="UP001241377"/>
    </source>
</evidence>
<proteinExistence type="predicted"/>
<evidence type="ECO:0000313" key="1">
    <source>
        <dbReference type="EMBL" id="KAJ9098480.1"/>
    </source>
</evidence>
<comment type="caution">
    <text evidence="1">The sequence shown here is derived from an EMBL/GenBank/DDBJ whole genome shotgun (WGS) entry which is preliminary data.</text>
</comment>
<dbReference type="Proteomes" id="UP001241377">
    <property type="component" value="Unassembled WGS sequence"/>
</dbReference>
<name>A0ACC2VHA4_9TREE</name>
<reference evidence="1" key="1">
    <citation type="submission" date="2023-04" db="EMBL/GenBank/DDBJ databases">
        <title>Draft Genome sequencing of Naganishia species isolated from polar environments using Oxford Nanopore Technology.</title>
        <authorList>
            <person name="Leo P."/>
            <person name="Venkateswaran K."/>
        </authorList>
    </citation>
    <scope>NUCLEOTIDE SEQUENCE</scope>
    <source>
        <strain evidence="1">MNA-CCFEE 5261</strain>
    </source>
</reference>
<gene>
    <name evidence="1" type="ORF">QFC19_006347</name>
</gene>
<accession>A0ACC2VHA4</accession>
<organism evidence="1 2">
    <name type="scientific">Naganishia cerealis</name>
    <dbReference type="NCBI Taxonomy" id="610337"/>
    <lineage>
        <taxon>Eukaryota</taxon>
        <taxon>Fungi</taxon>
        <taxon>Dikarya</taxon>
        <taxon>Basidiomycota</taxon>
        <taxon>Agaricomycotina</taxon>
        <taxon>Tremellomycetes</taxon>
        <taxon>Filobasidiales</taxon>
        <taxon>Filobasidiaceae</taxon>
        <taxon>Naganishia</taxon>
    </lineage>
</organism>
<dbReference type="EMBL" id="JASBWR010000076">
    <property type="protein sequence ID" value="KAJ9098480.1"/>
    <property type="molecule type" value="Genomic_DNA"/>
</dbReference>